<reference evidence="9" key="1">
    <citation type="journal article" date="2020" name="mSystems">
        <title>Genome- and Community-Level Interaction Insights into Carbon Utilization and Element Cycling Functions of Hydrothermarchaeota in Hydrothermal Sediment.</title>
        <authorList>
            <person name="Zhou Z."/>
            <person name="Liu Y."/>
            <person name="Xu W."/>
            <person name="Pan J."/>
            <person name="Luo Z.H."/>
            <person name="Li M."/>
        </authorList>
    </citation>
    <scope>NUCLEOTIDE SEQUENCE [LARGE SCALE GENOMIC DNA]</scope>
    <source>
        <strain evidence="9">SpSt-210</strain>
    </source>
</reference>
<dbReference type="PROSITE" id="PS52029">
    <property type="entry name" value="LD_TPASE"/>
    <property type="match status" value="1"/>
</dbReference>
<dbReference type="SUPFAM" id="SSF141523">
    <property type="entry name" value="L,D-transpeptidase catalytic domain-like"/>
    <property type="match status" value="1"/>
</dbReference>
<dbReference type="GO" id="GO:0005576">
    <property type="term" value="C:extracellular region"/>
    <property type="evidence" value="ECO:0007669"/>
    <property type="project" value="TreeGrafter"/>
</dbReference>
<dbReference type="InterPro" id="IPR050979">
    <property type="entry name" value="LD-transpeptidase"/>
</dbReference>
<accession>A0A831TGF3</accession>
<organism evidence="9">
    <name type="scientific">Thermorudis peleae</name>
    <dbReference type="NCBI Taxonomy" id="1382356"/>
    <lineage>
        <taxon>Bacteria</taxon>
        <taxon>Pseudomonadati</taxon>
        <taxon>Thermomicrobiota</taxon>
        <taxon>Thermomicrobia</taxon>
        <taxon>Thermomicrobia incertae sedis</taxon>
        <taxon>Thermorudis</taxon>
    </lineage>
</organism>
<comment type="pathway">
    <text evidence="1 7">Cell wall biogenesis; peptidoglycan biosynthesis.</text>
</comment>
<feature type="active site" description="Proton donor/acceptor" evidence="7">
    <location>
        <position position="325"/>
    </location>
</feature>
<dbReference type="GO" id="GO:0018104">
    <property type="term" value="P:peptidoglycan-protein cross-linking"/>
    <property type="evidence" value="ECO:0007669"/>
    <property type="project" value="TreeGrafter"/>
</dbReference>
<evidence type="ECO:0000259" key="8">
    <source>
        <dbReference type="PROSITE" id="PS52029"/>
    </source>
</evidence>
<dbReference type="CDD" id="cd16913">
    <property type="entry name" value="YkuD_like"/>
    <property type="match status" value="1"/>
</dbReference>
<evidence type="ECO:0000256" key="7">
    <source>
        <dbReference type="PROSITE-ProRule" id="PRU01373"/>
    </source>
</evidence>
<dbReference type="AlphaFoldDB" id="A0A831TGF3"/>
<dbReference type="PANTHER" id="PTHR30582">
    <property type="entry name" value="L,D-TRANSPEPTIDASE"/>
    <property type="match status" value="1"/>
</dbReference>
<protein>
    <submittedName>
        <fullName evidence="9">Murein L,D-transpeptidase</fullName>
    </submittedName>
</protein>
<dbReference type="GO" id="GO:0071555">
    <property type="term" value="P:cell wall organization"/>
    <property type="evidence" value="ECO:0007669"/>
    <property type="project" value="UniProtKB-UniRule"/>
</dbReference>
<dbReference type="Pfam" id="PF03734">
    <property type="entry name" value="YkuD"/>
    <property type="match status" value="1"/>
</dbReference>
<dbReference type="GO" id="GO:0016740">
    <property type="term" value="F:transferase activity"/>
    <property type="evidence" value="ECO:0007669"/>
    <property type="project" value="UniProtKB-KW"/>
</dbReference>
<dbReference type="InterPro" id="IPR005490">
    <property type="entry name" value="LD_TPept_cat_dom"/>
</dbReference>
<evidence type="ECO:0000256" key="2">
    <source>
        <dbReference type="ARBA" id="ARBA00005992"/>
    </source>
</evidence>
<dbReference type="PANTHER" id="PTHR30582:SF2">
    <property type="entry name" value="L,D-TRANSPEPTIDASE YCIB-RELATED"/>
    <property type="match status" value="1"/>
</dbReference>
<evidence type="ECO:0000256" key="1">
    <source>
        <dbReference type="ARBA" id="ARBA00004752"/>
    </source>
</evidence>
<comment type="caution">
    <text evidence="9">The sequence shown here is derived from an EMBL/GenBank/DDBJ whole genome shotgun (WGS) entry which is preliminary data.</text>
</comment>
<evidence type="ECO:0000256" key="5">
    <source>
        <dbReference type="ARBA" id="ARBA00022984"/>
    </source>
</evidence>
<keyword evidence="5 7" id="KW-0573">Peptidoglycan synthesis</keyword>
<sequence length="366" mass="41228">MGGTMWYRVLVVLFALVTLALGTPELARADHDTGPARVYFPETGHYLSNAFLDYWRHNGGLAIFGYPISEELTENGVTVQYFERAVFEWRPDAPDGWKVQLRRLGAEIAGSGSNALTFRRIDASSDAHCTFFPETGHRLCNGFRAYWEQHGGLRIFGYPLSEEFVEDGFIVQYFERARFEYHPEHAGTPYEVQLGHLGLVVAETAGVDRAPLAPVPGVPNYDPGLWQQIGPVSVTSPLAGAPVHESKWIEVDLSDQYLRAWENHRLVFGTYVSTGLPQYATPPGTYRIYAKLRYERMRGGTPGIDYYDLPNVPHTMYFYGGYAIHGAYWHNNFGRVMSHGCVNLPLGAAEWMYSWAPVGTLVWIHP</sequence>
<evidence type="ECO:0000256" key="4">
    <source>
        <dbReference type="ARBA" id="ARBA00022960"/>
    </source>
</evidence>
<proteinExistence type="inferred from homology"/>
<keyword evidence="6 7" id="KW-0961">Cell wall biogenesis/degradation</keyword>
<gene>
    <name evidence="9" type="ORF">ENP34_09240</name>
</gene>
<evidence type="ECO:0000313" key="9">
    <source>
        <dbReference type="EMBL" id="HEG91610.1"/>
    </source>
</evidence>
<keyword evidence="4 7" id="KW-0133">Cell shape</keyword>
<dbReference type="InterPro" id="IPR038063">
    <property type="entry name" value="Transpep_catalytic_dom"/>
</dbReference>
<comment type="similarity">
    <text evidence="2">Belongs to the YkuD family.</text>
</comment>
<evidence type="ECO:0000256" key="3">
    <source>
        <dbReference type="ARBA" id="ARBA00022679"/>
    </source>
</evidence>
<feature type="domain" description="L,D-TPase catalytic" evidence="8">
    <location>
        <begin position="247"/>
        <end position="365"/>
    </location>
</feature>
<name>A0A831TGF3_9BACT</name>
<dbReference type="GO" id="GO:0008360">
    <property type="term" value="P:regulation of cell shape"/>
    <property type="evidence" value="ECO:0007669"/>
    <property type="project" value="UniProtKB-UniRule"/>
</dbReference>
<keyword evidence="3" id="KW-0808">Transferase</keyword>
<dbReference type="EMBL" id="DSIY01000217">
    <property type="protein sequence ID" value="HEG91610.1"/>
    <property type="molecule type" value="Genomic_DNA"/>
</dbReference>
<dbReference type="UniPathway" id="UPA00219"/>
<feature type="active site" description="Nucleophile" evidence="7">
    <location>
        <position position="341"/>
    </location>
</feature>
<dbReference type="GO" id="GO:0071972">
    <property type="term" value="F:peptidoglycan L,D-transpeptidase activity"/>
    <property type="evidence" value="ECO:0007669"/>
    <property type="project" value="TreeGrafter"/>
</dbReference>
<dbReference type="Gene3D" id="2.40.440.10">
    <property type="entry name" value="L,D-transpeptidase catalytic domain-like"/>
    <property type="match status" value="1"/>
</dbReference>
<evidence type="ECO:0000256" key="6">
    <source>
        <dbReference type="ARBA" id="ARBA00023316"/>
    </source>
</evidence>